<dbReference type="FunFam" id="2.60.40.10:FF:000107">
    <property type="entry name" value="Myosin, light chain kinase a"/>
    <property type="match status" value="1"/>
</dbReference>
<dbReference type="InterPro" id="IPR036179">
    <property type="entry name" value="Ig-like_dom_sf"/>
</dbReference>
<dbReference type="InterPro" id="IPR013783">
    <property type="entry name" value="Ig-like_fold"/>
</dbReference>
<protein>
    <recommendedName>
        <fullName evidence="2">Ig-like domain-containing protein</fullName>
    </recommendedName>
</protein>
<dbReference type="InterPro" id="IPR013098">
    <property type="entry name" value="Ig_I-set"/>
</dbReference>
<dbReference type="PANTHER" id="PTHR14241">
    <property type="entry name" value="INTERFERON-INDUCED PROTEIN 44"/>
    <property type="match status" value="1"/>
</dbReference>
<dbReference type="InterPro" id="IPR003599">
    <property type="entry name" value="Ig_sub"/>
</dbReference>
<dbReference type="Pfam" id="PF07679">
    <property type="entry name" value="I-set"/>
    <property type="match status" value="1"/>
</dbReference>
<dbReference type="Proteomes" id="UP000593565">
    <property type="component" value="Unassembled WGS sequence"/>
</dbReference>
<reference evidence="3 4" key="1">
    <citation type="submission" date="2020-02" db="EMBL/GenBank/DDBJ databases">
        <title>A chromosome-scale genome assembly of the black bullhead catfish (Ameiurus melas).</title>
        <authorList>
            <person name="Wen M."/>
            <person name="Zham M."/>
            <person name="Cabau C."/>
            <person name="Klopp C."/>
            <person name="Donnadieu C."/>
            <person name="Roques C."/>
            <person name="Bouchez O."/>
            <person name="Lampietro C."/>
            <person name="Jouanno E."/>
            <person name="Herpin A."/>
            <person name="Louis A."/>
            <person name="Berthelot C."/>
            <person name="Parey E."/>
            <person name="Roest-Crollius H."/>
            <person name="Braasch I."/>
            <person name="Postlethwait J."/>
            <person name="Robinson-Rechavi M."/>
            <person name="Echchiki A."/>
            <person name="Begum T."/>
            <person name="Montfort J."/>
            <person name="Schartl M."/>
            <person name="Bobe J."/>
            <person name="Guiguen Y."/>
        </authorList>
    </citation>
    <scope>NUCLEOTIDE SEQUENCE [LARGE SCALE GENOMIC DNA]</scope>
    <source>
        <strain evidence="3">M_S1</strain>
        <tissue evidence="3">Blood</tissue>
    </source>
</reference>
<dbReference type="SUPFAM" id="SSF52540">
    <property type="entry name" value="P-loop containing nucleoside triphosphate hydrolases"/>
    <property type="match status" value="1"/>
</dbReference>
<dbReference type="SUPFAM" id="SSF48726">
    <property type="entry name" value="Immunoglobulin"/>
    <property type="match status" value="1"/>
</dbReference>
<gene>
    <name evidence="3" type="ORF">AMELA_G00088240</name>
</gene>
<dbReference type="PANTHER" id="PTHR14241:SF1">
    <property type="entry name" value="INTERFERON-INDUCED PROTEIN 44-RELATED"/>
    <property type="match status" value="1"/>
</dbReference>
<dbReference type="InterPro" id="IPR027417">
    <property type="entry name" value="P-loop_NTPase"/>
</dbReference>
<proteinExistence type="predicted"/>
<dbReference type="AlphaFoldDB" id="A0A7J6AVX2"/>
<dbReference type="Gene3D" id="3.40.50.300">
    <property type="entry name" value="P-loop containing nucleotide triphosphate hydrolases"/>
    <property type="match status" value="1"/>
</dbReference>
<name>A0A7J6AVX2_AMEME</name>
<dbReference type="EMBL" id="JAAGNN010000007">
    <property type="protein sequence ID" value="KAF4086775.1"/>
    <property type="molecule type" value="Genomic_DNA"/>
</dbReference>
<dbReference type="SMART" id="SM00409">
    <property type="entry name" value="IG"/>
    <property type="match status" value="1"/>
</dbReference>
<dbReference type="PROSITE" id="PS50835">
    <property type="entry name" value="IG_LIKE"/>
    <property type="match status" value="1"/>
</dbReference>
<evidence type="ECO:0000259" key="2">
    <source>
        <dbReference type="PROSITE" id="PS50835"/>
    </source>
</evidence>
<accession>A0A7J6AVX2</accession>
<dbReference type="GO" id="GO:0003007">
    <property type="term" value="P:heart morphogenesis"/>
    <property type="evidence" value="ECO:0007669"/>
    <property type="project" value="UniProtKB-ARBA"/>
</dbReference>
<feature type="domain" description="Ig-like" evidence="2">
    <location>
        <begin position="8"/>
        <end position="96"/>
    </location>
</feature>
<dbReference type="GO" id="GO:0006955">
    <property type="term" value="P:immune response"/>
    <property type="evidence" value="ECO:0007669"/>
    <property type="project" value="TreeGrafter"/>
</dbReference>
<dbReference type="GO" id="GO:0055013">
    <property type="term" value="P:cardiac muscle cell development"/>
    <property type="evidence" value="ECO:0007669"/>
    <property type="project" value="UniProtKB-ARBA"/>
</dbReference>
<sequence>MGSSLSEPEFITVLADKHVENGETITLCCEANTEHVTATWEKNDQKLYCVENKHSVEKEETKFSLKIERAEEADEGKYTINLKNRKGEISCSSHVTVELVEWRKMDLNQESMFNTLKTFTICNKVPELHFLLYGPIGAGKSSTINTIRTIFEGRQFVNCLAATGSHTSHTQYYERFSFENEEGSFPFAFNDIMGVEENETGVHAQDIISALKGHMKEGYKFNYKSSLATDKHYYNQNPSLSDQMHCLVYVIPADKISLMDNDFIKQLKSVRETASSMGMPQGVFMTRVDEACPMVNKDLKNIYKSKKIRDKMQECSNVVGVPVNCIFPVLNYHEQTHLNDDINCLMLDALTKIIHWANDYVVKMSNIQISPQQPIQG</sequence>
<evidence type="ECO:0000313" key="4">
    <source>
        <dbReference type="Proteomes" id="UP000593565"/>
    </source>
</evidence>
<dbReference type="CDD" id="cd00882">
    <property type="entry name" value="Ras_like_GTPase"/>
    <property type="match status" value="1"/>
</dbReference>
<dbReference type="InterPro" id="IPR007110">
    <property type="entry name" value="Ig-like_dom"/>
</dbReference>
<keyword evidence="4" id="KW-1185">Reference proteome</keyword>
<organism evidence="3 4">
    <name type="scientific">Ameiurus melas</name>
    <name type="common">Black bullhead</name>
    <name type="synonym">Silurus melas</name>
    <dbReference type="NCBI Taxonomy" id="219545"/>
    <lineage>
        <taxon>Eukaryota</taxon>
        <taxon>Metazoa</taxon>
        <taxon>Chordata</taxon>
        <taxon>Craniata</taxon>
        <taxon>Vertebrata</taxon>
        <taxon>Euteleostomi</taxon>
        <taxon>Actinopterygii</taxon>
        <taxon>Neopterygii</taxon>
        <taxon>Teleostei</taxon>
        <taxon>Ostariophysi</taxon>
        <taxon>Siluriformes</taxon>
        <taxon>Ictaluridae</taxon>
        <taxon>Ameiurus</taxon>
    </lineage>
</organism>
<evidence type="ECO:0000256" key="1">
    <source>
        <dbReference type="ARBA" id="ARBA00023319"/>
    </source>
</evidence>
<keyword evidence="1" id="KW-0393">Immunoglobulin domain</keyword>
<comment type="caution">
    <text evidence="3">The sequence shown here is derived from an EMBL/GenBank/DDBJ whole genome shotgun (WGS) entry which is preliminary data.</text>
</comment>
<dbReference type="Gene3D" id="2.60.40.10">
    <property type="entry name" value="Immunoglobulins"/>
    <property type="match status" value="1"/>
</dbReference>
<evidence type="ECO:0000313" key="3">
    <source>
        <dbReference type="EMBL" id="KAF4086775.1"/>
    </source>
</evidence>